<keyword evidence="1" id="KW-0175">Coiled coil</keyword>
<reference evidence="2" key="1">
    <citation type="journal article" date="2022" name="bioRxiv">
        <title>Sequencing and chromosome-scale assembly of the giantPleurodeles waltlgenome.</title>
        <authorList>
            <person name="Brown T."/>
            <person name="Elewa A."/>
            <person name="Iarovenko S."/>
            <person name="Subramanian E."/>
            <person name="Araus A.J."/>
            <person name="Petzold A."/>
            <person name="Susuki M."/>
            <person name="Suzuki K.-i.T."/>
            <person name="Hayashi T."/>
            <person name="Toyoda A."/>
            <person name="Oliveira C."/>
            <person name="Osipova E."/>
            <person name="Leigh N.D."/>
            <person name="Simon A."/>
            <person name="Yun M.H."/>
        </authorList>
    </citation>
    <scope>NUCLEOTIDE SEQUENCE</scope>
    <source>
        <strain evidence="2">20211129_DDA</strain>
        <tissue evidence="2">Liver</tissue>
    </source>
</reference>
<dbReference type="AlphaFoldDB" id="A0AAV7PKG2"/>
<evidence type="ECO:0000313" key="3">
    <source>
        <dbReference type="Proteomes" id="UP001066276"/>
    </source>
</evidence>
<dbReference type="Proteomes" id="UP001066276">
    <property type="component" value="Chromosome 7"/>
</dbReference>
<keyword evidence="3" id="KW-1185">Reference proteome</keyword>
<feature type="coiled-coil region" evidence="1">
    <location>
        <begin position="125"/>
        <end position="152"/>
    </location>
</feature>
<evidence type="ECO:0000313" key="2">
    <source>
        <dbReference type="EMBL" id="KAJ1127667.1"/>
    </source>
</evidence>
<accession>A0AAV7PKG2</accession>
<gene>
    <name evidence="2" type="ORF">NDU88_006062</name>
</gene>
<protein>
    <submittedName>
        <fullName evidence="2">Uncharacterized protein</fullName>
    </submittedName>
</protein>
<organism evidence="2 3">
    <name type="scientific">Pleurodeles waltl</name>
    <name type="common">Iberian ribbed newt</name>
    <dbReference type="NCBI Taxonomy" id="8319"/>
    <lineage>
        <taxon>Eukaryota</taxon>
        <taxon>Metazoa</taxon>
        <taxon>Chordata</taxon>
        <taxon>Craniata</taxon>
        <taxon>Vertebrata</taxon>
        <taxon>Euteleostomi</taxon>
        <taxon>Amphibia</taxon>
        <taxon>Batrachia</taxon>
        <taxon>Caudata</taxon>
        <taxon>Salamandroidea</taxon>
        <taxon>Salamandridae</taxon>
        <taxon>Pleurodelinae</taxon>
        <taxon>Pleurodeles</taxon>
    </lineage>
</organism>
<comment type="caution">
    <text evidence="2">The sequence shown here is derived from an EMBL/GenBank/DDBJ whole genome shotgun (WGS) entry which is preliminary data.</text>
</comment>
<name>A0AAV7PKG2_PLEWA</name>
<dbReference type="PANTHER" id="PTHR11505">
    <property type="entry name" value="L1 TRANSPOSABLE ELEMENT-RELATED"/>
    <property type="match status" value="1"/>
</dbReference>
<sequence>MFQGTLVDRQKFGKVLDNEGIVPQTVSSLVNMSQGSETPASRPLSSSSGLVGLHSSFGSPIEAVLSNLSVDIKKGFAISETKQGERREACGALEKKLDLLVLRTQALEEAVGEMRVEISDHKKYIDLLKGNEQALQSKLERLENNSRRNNLRVLNVPEDVEGGNLKMFLSSLLKSALSLEESLEEIVGDIQRIHRDPYKKRPGRLKPQKMLIHFQTYSLKEKILTLALKQKTLEGVIFHLRSGLTCQV</sequence>
<dbReference type="Gene3D" id="3.30.70.1820">
    <property type="entry name" value="L1 transposable element, RRM domain"/>
    <property type="match status" value="1"/>
</dbReference>
<dbReference type="EMBL" id="JANPWB010000011">
    <property type="protein sequence ID" value="KAJ1127667.1"/>
    <property type="molecule type" value="Genomic_DNA"/>
</dbReference>
<proteinExistence type="predicted"/>
<evidence type="ECO:0000256" key="1">
    <source>
        <dbReference type="SAM" id="Coils"/>
    </source>
</evidence>
<dbReference type="InterPro" id="IPR004244">
    <property type="entry name" value="Transposase_22"/>
</dbReference>